<dbReference type="EnsemblMetazoa" id="XM_786457">
    <property type="protein sequence ID" value="XP_791550"/>
    <property type="gene ID" value="LOC586685"/>
</dbReference>
<feature type="disulfide bond" evidence="12">
    <location>
        <begin position="642"/>
        <end position="659"/>
    </location>
</feature>
<dbReference type="InterPro" id="IPR000033">
    <property type="entry name" value="LDLR_classB_rpt"/>
</dbReference>
<dbReference type="CDD" id="cd00054">
    <property type="entry name" value="EGF_CA"/>
    <property type="match status" value="2"/>
</dbReference>
<dbReference type="PROSITE" id="PS51220">
    <property type="entry name" value="NIDO"/>
    <property type="match status" value="1"/>
</dbReference>
<feature type="domain" description="EGF-like" evidence="15">
    <location>
        <begin position="591"/>
        <end position="629"/>
    </location>
</feature>
<proteinExistence type="predicted"/>
<dbReference type="InterPro" id="IPR050778">
    <property type="entry name" value="Cueball_EGF_LRP_Nidogen"/>
</dbReference>
<evidence type="ECO:0000256" key="12">
    <source>
        <dbReference type="PROSITE-ProRule" id="PRU00076"/>
    </source>
</evidence>
<dbReference type="Pfam" id="PF06119">
    <property type="entry name" value="NIDO"/>
    <property type="match status" value="1"/>
</dbReference>
<reference evidence="19" key="1">
    <citation type="submission" date="2015-02" db="EMBL/GenBank/DDBJ databases">
        <title>Genome sequencing for Strongylocentrotus purpuratus.</title>
        <authorList>
            <person name="Murali S."/>
            <person name="Liu Y."/>
            <person name="Vee V."/>
            <person name="English A."/>
            <person name="Wang M."/>
            <person name="Skinner E."/>
            <person name="Han Y."/>
            <person name="Muzny D.M."/>
            <person name="Worley K.C."/>
            <person name="Gibbs R.A."/>
        </authorList>
    </citation>
    <scope>NUCLEOTIDE SEQUENCE</scope>
</reference>
<evidence type="ECO:0000256" key="11">
    <source>
        <dbReference type="ARBA" id="ARBA00023180"/>
    </source>
</evidence>
<dbReference type="AlphaFoldDB" id="A0A7M7RDE0"/>
<dbReference type="InParanoid" id="A0A7M7RDE0"/>
<dbReference type="PROSITE" id="PS50993">
    <property type="entry name" value="NIDOGEN_G2"/>
    <property type="match status" value="1"/>
</dbReference>
<dbReference type="Pfam" id="PF12947">
    <property type="entry name" value="EGF_3"/>
    <property type="match status" value="3"/>
</dbReference>
<feature type="domain" description="EGF-like" evidence="15">
    <location>
        <begin position="550"/>
        <end position="588"/>
    </location>
</feature>
<evidence type="ECO:0000313" key="18">
    <source>
        <dbReference type="EnsemblMetazoa" id="XP_791550"/>
    </source>
</evidence>
<dbReference type="CDD" id="cd00053">
    <property type="entry name" value="EGF"/>
    <property type="match status" value="1"/>
</dbReference>
<dbReference type="InterPro" id="IPR024731">
    <property type="entry name" value="NELL2-like_EGF"/>
</dbReference>
<evidence type="ECO:0000256" key="8">
    <source>
        <dbReference type="ARBA" id="ARBA00022869"/>
    </source>
</evidence>
<dbReference type="PANTHER" id="PTHR46513:SF13">
    <property type="entry name" value="EGF-LIKE DOMAIN-CONTAINING PROTEIN"/>
    <property type="match status" value="1"/>
</dbReference>
<dbReference type="SMART" id="SM00135">
    <property type="entry name" value="LY"/>
    <property type="match status" value="5"/>
</dbReference>
<dbReference type="InterPro" id="IPR009017">
    <property type="entry name" value="GFP"/>
</dbReference>
<evidence type="ECO:0000259" key="17">
    <source>
        <dbReference type="PROSITE" id="PS51220"/>
    </source>
</evidence>
<feature type="repeat" description="LDL-receptor class B" evidence="13">
    <location>
        <begin position="888"/>
        <end position="930"/>
    </location>
</feature>
<dbReference type="SMART" id="SM00179">
    <property type="entry name" value="EGF_CA"/>
    <property type="match status" value="7"/>
</dbReference>
<dbReference type="InterPro" id="IPR001881">
    <property type="entry name" value="EGF-like_Ca-bd_dom"/>
</dbReference>
<feature type="repeat" description="LDL-receptor class B" evidence="13">
    <location>
        <begin position="974"/>
        <end position="1018"/>
    </location>
</feature>
<dbReference type="InterPro" id="IPR003886">
    <property type="entry name" value="NIDO_dom"/>
</dbReference>
<feature type="domain" description="EGF-like" evidence="15">
    <location>
        <begin position="677"/>
        <end position="716"/>
    </location>
</feature>
<dbReference type="Gene3D" id="2.10.25.10">
    <property type="entry name" value="Laminin"/>
    <property type="match status" value="7"/>
</dbReference>
<keyword evidence="4 12" id="KW-0245">EGF-like domain</keyword>
<comment type="caution">
    <text evidence="12">Lacks conserved residue(s) required for the propagation of feature annotation.</text>
</comment>
<dbReference type="KEGG" id="spu:586685"/>
<dbReference type="OrthoDB" id="6375837at2759"/>
<feature type="domain" description="Nidogen G2 beta-barrel" evidence="16">
    <location>
        <begin position="325"/>
        <end position="553"/>
    </location>
</feature>
<dbReference type="InterPro" id="IPR000152">
    <property type="entry name" value="EGF-type_Asp/Asn_hydroxyl_site"/>
</dbReference>
<feature type="domain" description="EGF-like" evidence="15">
    <location>
        <begin position="633"/>
        <end position="673"/>
    </location>
</feature>
<dbReference type="PANTHER" id="PTHR46513">
    <property type="entry name" value="VITELLOGENIN RECEPTOR-LIKE PROTEIN-RELATED-RELATED"/>
    <property type="match status" value="1"/>
</dbReference>
<evidence type="ECO:0000256" key="6">
    <source>
        <dbReference type="ARBA" id="ARBA00022737"/>
    </source>
</evidence>
<dbReference type="InterPro" id="IPR009030">
    <property type="entry name" value="Growth_fac_rcpt_cys_sf"/>
</dbReference>
<feature type="chain" id="PRO_5029467195" description="Nidogen" evidence="14">
    <location>
        <begin position="18"/>
        <end position="1147"/>
    </location>
</feature>
<dbReference type="InterPro" id="IPR000742">
    <property type="entry name" value="EGF"/>
</dbReference>
<keyword evidence="19" id="KW-1185">Reference proteome</keyword>
<dbReference type="InterPro" id="IPR006605">
    <property type="entry name" value="G2_nidogen/fibulin_G2F"/>
</dbReference>
<evidence type="ECO:0000259" key="15">
    <source>
        <dbReference type="PROSITE" id="PS50026"/>
    </source>
</evidence>
<dbReference type="FunCoup" id="A0A7M7RDE0">
    <property type="interactions" value="747"/>
</dbReference>
<dbReference type="SUPFAM" id="SSF54511">
    <property type="entry name" value="GFP-like"/>
    <property type="match status" value="1"/>
</dbReference>
<dbReference type="FunFam" id="2.120.10.30:FF:000241">
    <property type="entry name" value="Low-density lipoprotein receptor-related protein 6"/>
    <property type="match status" value="1"/>
</dbReference>
<reference evidence="18" key="2">
    <citation type="submission" date="2021-01" db="UniProtKB">
        <authorList>
            <consortium name="EnsemblMetazoa"/>
        </authorList>
    </citation>
    <scope>IDENTIFICATION</scope>
</reference>
<keyword evidence="3" id="KW-0272">Extracellular matrix</keyword>
<dbReference type="InterPro" id="IPR011042">
    <property type="entry name" value="6-blade_b-propeller_TolB-like"/>
</dbReference>
<dbReference type="OMA" id="DECQRGD"/>
<keyword evidence="11" id="KW-0325">Glycoprotein</keyword>
<dbReference type="SMART" id="SM00539">
    <property type="entry name" value="NIDO"/>
    <property type="match status" value="1"/>
</dbReference>
<comment type="subcellular location">
    <subcellularLocation>
        <location evidence="1">Secreted</location>
        <location evidence="1">Extracellular space</location>
        <location evidence="1">Extracellular matrix</location>
        <location evidence="1">Basement membrane</location>
    </subcellularLocation>
</comment>
<feature type="domain" description="EGF-like" evidence="15">
    <location>
        <begin position="719"/>
        <end position="757"/>
    </location>
</feature>
<evidence type="ECO:0000256" key="5">
    <source>
        <dbReference type="ARBA" id="ARBA00022729"/>
    </source>
</evidence>
<evidence type="ECO:0000313" key="19">
    <source>
        <dbReference type="Proteomes" id="UP000007110"/>
    </source>
</evidence>
<dbReference type="FunFam" id="2.10.25.10:FF:000038">
    <property type="entry name" value="Fibrillin 2"/>
    <property type="match status" value="1"/>
</dbReference>
<evidence type="ECO:0008006" key="20">
    <source>
        <dbReference type="Google" id="ProtNLM"/>
    </source>
</evidence>
<evidence type="ECO:0000256" key="7">
    <source>
        <dbReference type="ARBA" id="ARBA00022837"/>
    </source>
</evidence>
<dbReference type="PROSITE" id="PS01187">
    <property type="entry name" value="EGF_CA"/>
    <property type="match status" value="1"/>
</dbReference>
<sequence>MKLLLGIFAVLIAVVNCLPRDQFFPFGEGTTDKKLNRRSKKPLTLSFREPFTFLGEEQSLLYIVRDGYVSFSSGARGSKIAPFHTKLKLIRGQSSVWYRTTVSSNEEDEIINLIQRNFRSRGSTDFTTFSPSSFVIVTWENMAVRNSDHEVIGTVTFQLILVADAMHSFAFFLYDENNDYPRPDRIGSNIDAGFTSGKAHNQWEFEMVYTTEDNKAATLFEAMRDSNVGMNGMWAYKIDGRMDGNIIPAVAYVPVESLPQNDEPPQDAVNIQLDNTFDVVLDFENQCTRETCSVDGRCVPYPTGHCCACNEGFMGNGIHCLSINDNGRMNGRVNGTINGVTIPDEVYLHTFIMGGGGRTFTAISPVPSSIAYSMQILLPIGELMGWMFAEPAAKGINGFMQTGGDLLYSANIRFENGDEVSIIQRYTGVDESEEGGGVIGGYVTIDGNVPNLSPGTSVSVDRHSEVYTKYRPGYVYSSEQRSLDADGQTIRFSIEQTITYQECEADDINTDASLTAMRMNTTYAYSIFEPQGDILRYAMITNVGPDIGVPTDACQDNNCGTNAECFPQANTFTCRCRAGYTGNGYTCTESPSDPCDNNDCDRNANCYPAGNSYTCQCNTGFNGDGRVCVADQASDPCDTNDCSLYAYCYPTNDGQSFYCQCATGFTGDGRNCEREQRGNACDNNNCSPYAYCRPRGDTDFTCECAPGYVGDGYNCEEESQDPCLNNRCHPYADCSPVPGGYTCSCRSGYQGDGYLCEEADQLVNLCSDCGRDADCLPEGRGYRCICRAGFNGDGLTCEDVDECLEGADIACDANARCQNNRGSYTCRCNAGYRGDGFTCEALPEADGSLVFGQGMSVMNLPRDGSAGNKVYMKSRQTVVGLGYDCRHEYVYWTDISGRAIMKASLDGRDVSVVVNTSLSSPEGVAVDHLSRNLYWTDSGFDRIEVANLDGTNRHVLFDTDLVNPRAIVIDPVGGYLYWVDWDRSYPRIEVSGMDGSGRAVFLDEDLIMPNGLTIDLVSQLLCWADAGTQKVECMNLDGDPLSRYPVYRPAQYPFGLASLGNNLYWTDWQTSNIQFINKNGGEVQSLALPRGGNGRTYGIAAVTQCTDGNNRCAYENGGCRNLCLPAPGVRATCVCPNALAPNDIPCN</sequence>
<dbReference type="PROSITE" id="PS51120">
    <property type="entry name" value="LDLRB"/>
    <property type="match status" value="3"/>
</dbReference>
<dbReference type="GO" id="GO:0005604">
    <property type="term" value="C:basement membrane"/>
    <property type="evidence" value="ECO:0007669"/>
    <property type="project" value="UniProtKB-SubCell"/>
</dbReference>
<dbReference type="Gene3D" id="2.120.10.30">
    <property type="entry name" value="TolB, C-terminal domain"/>
    <property type="match status" value="1"/>
</dbReference>
<dbReference type="Pfam" id="PF07474">
    <property type="entry name" value="G2F"/>
    <property type="match status" value="1"/>
</dbReference>
<keyword evidence="5 14" id="KW-0732">Signal</keyword>
<dbReference type="PROSITE" id="PS01186">
    <property type="entry name" value="EGF_2"/>
    <property type="match status" value="8"/>
</dbReference>
<dbReference type="PROSITE" id="PS50026">
    <property type="entry name" value="EGF_3"/>
    <property type="match status" value="7"/>
</dbReference>
<dbReference type="GeneID" id="586685"/>
<dbReference type="GO" id="GO:0005509">
    <property type="term" value="F:calcium ion binding"/>
    <property type="evidence" value="ECO:0007669"/>
    <property type="project" value="InterPro"/>
</dbReference>
<evidence type="ECO:0000256" key="14">
    <source>
        <dbReference type="SAM" id="SignalP"/>
    </source>
</evidence>
<evidence type="ECO:0000256" key="2">
    <source>
        <dbReference type="ARBA" id="ARBA00022525"/>
    </source>
</evidence>
<organism evidence="18 19">
    <name type="scientific">Strongylocentrotus purpuratus</name>
    <name type="common">Purple sea urchin</name>
    <dbReference type="NCBI Taxonomy" id="7668"/>
    <lineage>
        <taxon>Eukaryota</taxon>
        <taxon>Metazoa</taxon>
        <taxon>Echinodermata</taxon>
        <taxon>Eleutherozoa</taxon>
        <taxon>Echinozoa</taxon>
        <taxon>Echinoidea</taxon>
        <taxon>Euechinoidea</taxon>
        <taxon>Echinacea</taxon>
        <taxon>Camarodonta</taxon>
        <taxon>Echinidea</taxon>
        <taxon>Strongylocentrotidae</taxon>
        <taxon>Strongylocentrotus</taxon>
    </lineage>
</organism>
<dbReference type="Pfam" id="PF00058">
    <property type="entry name" value="Ldl_recept_b"/>
    <property type="match status" value="3"/>
</dbReference>
<dbReference type="SMART" id="SM00682">
    <property type="entry name" value="G2F"/>
    <property type="match status" value="1"/>
</dbReference>
<dbReference type="InterPro" id="IPR018097">
    <property type="entry name" value="EGF_Ca-bd_CS"/>
</dbReference>
<evidence type="ECO:0000259" key="16">
    <source>
        <dbReference type="PROSITE" id="PS50993"/>
    </source>
</evidence>
<feature type="domain" description="EGF-like" evidence="15">
    <location>
        <begin position="762"/>
        <end position="798"/>
    </location>
</feature>
<evidence type="ECO:0000256" key="13">
    <source>
        <dbReference type="PROSITE-ProRule" id="PRU00461"/>
    </source>
</evidence>
<evidence type="ECO:0000256" key="3">
    <source>
        <dbReference type="ARBA" id="ARBA00022530"/>
    </source>
</evidence>
<feature type="repeat" description="LDL-receptor class B" evidence="13">
    <location>
        <begin position="931"/>
        <end position="973"/>
    </location>
</feature>
<keyword evidence="2" id="KW-0964">Secreted</keyword>
<dbReference type="SUPFAM" id="SSF63825">
    <property type="entry name" value="YWTD domain"/>
    <property type="match status" value="1"/>
</dbReference>
<dbReference type="SUPFAM" id="SSF57196">
    <property type="entry name" value="EGF/Laminin"/>
    <property type="match status" value="2"/>
</dbReference>
<feature type="domain" description="EGF-like" evidence="15">
    <location>
        <begin position="799"/>
        <end position="840"/>
    </location>
</feature>
<dbReference type="Pfam" id="PF12662">
    <property type="entry name" value="cEGF"/>
    <property type="match status" value="1"/>
</dbReference>
<evidence type="ECO:0000256" key="10">
    <source>
        <dbReference type="ARBA" id="ARBA00023157"/>
    </source>
</evidence>
<dbReference type="Gene3D" id="2.40.155.10">
    <property type="entry name" value="Green fluorescent protein"/>
    <property type="match status" value="1"/>
</dbReference>
<dbReference type="PROSITE" id="PS00010">
    <property type="entry name" value="ASX_HYDROXYL"/>
    <property type="match status" value="1"/>
</dbReference>
<keyword evidence="10 12" id="KW-1015">Disulfide bond</keyword>
<dbReference type="SUPFAM" id="SSF57184">
    <property type="entry name" value="Growth factor receptor domain"/>
    <property type="match status" value="1"/>
</dbReference>
<dbReference type="Proteomes" id="UP000007110">
    <property type="component" value="Unassembled WGS sequence"/>
</dbReference>
<evidence type="ECO:0000256" key="9">
    <source>
        <dbReference type="ARBA" id="ARBA00022889"/>
    </source>
</evidence>
<dbReference type="SMART" id="SM00181">
    <property type="entry name" value="EGF"/>
    <property type="match status" value="9"/>
</dbReference>
<evidence type="ECO:0000256" key="1">
    <source>
        <dbReference type="ARBA" id="ARBA00004302"/>
    </source>
</evidence>
<keyword evidence="8" id="KW-0084">Basement membrane</keyword>
<keyword evidence="6" id="KW-0677">Repeat</keyword>
<keyword evidence="7" id="KW-0106">Calcium</keyword>
<name>A0A7M7RDE0_STRPU</name>
<feature type="domain" description="NIDO" evidence="17">
    <location>
        <begin position="82"/>
        <end position="241"/>
    </location>
</feature>
<evidence type="ECO:0000256" key="4">
    <source>
        <dbReference type="ARBA" id="ARBA00022536"/>
    </source>
</evidence>
<feature type="signal peptide" evidence="14">
    <location>
        <begin position="1"/>
        <end position="17"/>
    </location>
</feature>
<dbReference type="RefSeq" id="XP_791550.3">
    <property type="nucleotide sequence ID" value="XM_786457.5"/>
</dbReference>
<protein>
    <recommendedName>
        <fullName evidence="20">Nidogen</fullName>
    </recommendedName>
</protein>
<accession>A0A7M7RDE0</accession>
<dbReference type="InterPro" id="IPR026823">
    <property type="entry name" value="cEGF"/>
</dbReference>
<dbReference type="GO" id="GO:0007160">
    <property type="term" value="P:cell-matrix adhesion"/>
    <property type="evidence" value="ECO:0007669"/>
    <property type="project" value="InterPro"/>
</dbReference>
<keyword evidence="9" id="KW-0130">Cell adhesion</keyword>